<dbReference type="PANTHER" id="PTHR34373:SF9">
    <property type="entry name" value="SHUGOSHIN 2"/>
    <property type="match status" value="1"/>
</dbReference>
<feature type="region of interest" description="Disordered" evidence="1">
    <location>
        <begin position="156"/>
        <end position="300"/>
    </location>
</feature>
<feature type="compositionally biased region" description="Basic residues" evidence="1">
    <location>
        <begin position="360"/>
        <end position="372"/>
    </location>
</feature>
<reference evidence="3" key="1">
    <citation type="submission" date="2016-06" db="EMBL/GenBank/DDBJ databases">
        <title>Parallel loss of symbiosis genes in relatives of nitrogen-fixing non-legume Parasponia.</title>
        <authorList>
            <person name="Van Velzen R."/>
            <person name="Holmer R."/>
            <person name="Bu F."/>
            <person name="Rutten L."/>
            <person name="Van Zeijl A."/>
            <person name="Liu W."/>
            <person name="Santuari L."/>
            <person name="Cao Q."/>
            <person name="Sharma T."/>
            <person name="Shen D."/>
            <person name="Roswanjaya Y."/>
            <person name="Wardhani T."/>
            <person name="Kalhor M.S."/>
            <person name="Jansen J."/>
            <person name="Van den Hoogen J."/>
            <person name="Gungor B."/>
            <person name="Hartog M."/>
            <person name="Hontelez J."/>
            <person name="Verver J."/>
            <person name="Yang W.-C."/>
            <person name="Schijlen E."/>
            <person name="Repin R."/>
            <person name="Schilthuizen M."/>
            <person name="Schranz E."/>
            <person name="Heidstra R."/>
            <person name="Miyata K."/>
            <person name="Fedorova E."/>
            <person name="Kohlen W."/>
            <person name="Bisseling T."/>
            <person name="Smit S."/>
            <person name="Geurts R."/>
        </authorList>
    </citation>
    <scope>NUCLEOTIDE SEQUENCE [LARGE SCALE GENOMIC DNA]</scope>
    <source>
        <strain evidence="3">cv. RG33-2</strain>
    </source>
</reference>
<dbReference type="EMBL" id="JXTC01000023">
    <property type="protein sequence ID" value="PON98645.1"/>
    <property type="molecule type" value="Genomic_DNA"/>
</dbReference>
<evidence type="ECO:0000256" key="1">
    <source>
        <dbReference type="SAM" id="MobiDB-lite"/>
    </source>
</evidence>
<dbReference type="GO" id="GO:0000775">
    <property type="term" value="C:chromosome, centromeric region"/>
    <property type="evidence" value="ECO:0007669"/>
    <property type="project" value="InterPro"/>
</dbReference>
<dbReference type="FunCoup" id="A0A2P5FLG7">
    <property type="interactions" value="1173"/>
</dbReference>
<dbReference type="OrthoDB" id="770508at2759"/>
<accession>A0A2P5FLG7</accession>
<name>A0A2P5FLG7_TREOI</name>
<dbReference type="InterPro" id="IPR044693">
    <property type="entry name" value="SGO_plant"/>
</dbReference>
<dbReference type="InParanoid" id="A0A2P5FLG7"/>
<feature type="region of interest" description="Disordered" evidence="1">
    <location>
        <begin position="328"/>
        <end position="375"/>
    </location>
</feature>
<feature type="compositionally biased region" description="Basic and acidic residues" evidence="1">
    <location>
        <begin position="203"/>
        <end position="212"/>
    </location>
</feature>
<protein>
    <submittedName>
        <fullName evidence="2">Shugoshin, C-terminal</fullName>
    </submittedName>
</protein>
<feature type="compositionally biased region" description="Basic residues" evidence="1">
    <location>
        <begin position="282"/>
        <end position="291"/>
    </location>
</feature>
<keyword evidence="3" id="KW-1185">Reference proteome</keyword>
<feature type="compositionally biased region" description="Acidic residues" evidence="1">
    <location>
        <begin position="232"/>
        <end position="246"/>
    </location>
</feature>
<sequence length="485" mass="54234">MDTVVLVDPENCAIGAADGKKRGEMDSAQRKKLADISNLQRRFNPTNQDAKQKYTALITKEYVEKLHKENVELAKLLADRNKLIELSAMEIQKLRINYQKVHQQNLQLAQANSQMLADLNSGKDRLKVLQHELGCKNGLLIARKFEAGEKRKRLTCQNSDDGVGSTSQEGESLQADKENKRSNARRNQSRTQSLGPPAIKAVHAKDEADNKRHCSRRQSARFTSKESKATEDSFEIDDDVFPDDASGEMLSSVCDDPADAIGQALSSLHDDPVDAQEEDNKKRRYSRRQSARFKSNELEATEDSVDIDNVILSVSSLNNNPVDGIRKTLSSLHDDPADGSGQMLSLEHDDPVDSNEEASKKRRHSRRQSARFKSKEEEAIKDDKFLLSSLSDNPVHKSCEMLSSLHDDPAGESHQMLSSLHDDLVDAGGRTLLGLSDKKVEDNATLNSEAQEFRRSSVGRPVRRAAEKVRSYKEISITAKMRRTE</sequence>
<dbReference type="STRING" id="63057.A0A2P5FLG7"/>
<dbReference type="GO" id="GO:0045144">
    <property type="term" value="P:meiotic sister chromatid segregation"/>
    <property type="evidence" value="ECO:0007669"/>
    <property type="project" value="InterPro"/>
</dbReference>
<dbReference type="AlphaFoldDB" id="A0A2P5FLG7"/>
<organism evidence="2 3">
    <name type="scientific">Trema orientale</name>
    <name type="common">Charcoal tree</name>
    <name type="synonym">Celtis orientalis</name>
    <dbReference type="NCBI Taxonomy" id="63057"/>
    <lineage>
        <taxon>Eukaryota</taxon>
        <taxon>Viridiplantae</taxon>
        <taxon>Streptophyta</taxon>
        <taxon>Embryophyta</taxon>
        <taxon>Tracheophyta</taxon>
        <taxon>Spermatophyta</taxon>
        <taxon>Magnoliopsida</taxon>
        <taxon>eudicotyledons</taxon>
        <taxon>Gunneridae</taxon>
        <taxon>Pentapetalae</taxon>
        <taxon>rosids</taxon>
        <taxon>fabids</taxon>
        <taxon>Rosales</taxon>
        <taxon>Cannabaceae</taxon>
        <taxon>Trema</taxon>
    </lineage>
</organism>
<feature type="compositionally biased region" description="Polar residues" evidence="1">
    <location>
        <begin position="156"/>
        <end position="171"/>
    </location>
</feature>
<dbReference type="Proteomes" id="UP000237000">
    <property type="component" value="Unassembled WGS sequence"/>
</dbReference>
<gene>
    <name evidence="2" type="ORF">TorRG33x02_055450</name>
</gene>
<dbReference type="GO" id="GO:0034090">
    <property type="term" value="P:maintenance of meiotic sister chromatid cohesion"/>
    <property type="evidence" value="ECO:0007669"/>
    <property type="project" value="InterPro"/>
</dbReference>
<comment type="caution">
    <text evidence="2">The sequence shown here is derived from an EMBL/GenBank/DDBJ whole genome shotgun (WGS) entry which is preliminary data.</text>
</comment>
<evidence type="ECO:0000313" key="2">
    <source>
        <dbReference type="EMBL" id="PON98645.1"/>
    </source>
</evidence>
<proteinExistence type="predicted"/>
<dbReference type="PANTHER" id="PTHR34373">
    <property type="entry name" value="SHUGOSHIN 2"/>
    <property type="match status" value="1"/>
</dbReference>
<evidence type="ECO:0000313" key="3">
    <source>
        <dbReference type="Proteomes" id="UP000237000"/>
    </source>
</evidence>